<name>A0A015J7P6_RHIIW</name>
<dbReference type="AlphaFoldDB" id="A0A015J7P6"/>
<proteinExistence type="predicted"/>
<reference evidence="1 2" key="1">
    <citation type="submission" date="2014-02" db="EMBL/GenBank/DDBJ databases">
        <title>Single nucleus genome sequencing reveals high similarity among nuclei of an endomycorrhizal fungus.</title>
        <authorList>
            <person name="Lin K."/>
            <person name="Geurts R."/>
            <person name="Zhang Z."/>
            <person name="Limpens E."/>
            <person name="Saunders D.G."/>
            <person name="Mu D."/>
            <person name="Pang E."/>
            <person name="Cao H."/>
            <person name="Cha H."/>
            <person name="Lin T."/>
            <person name="Zhou Q."/>
            <person name="Shang Y."/>
            <person name="Li Y."/>
            <person name="Ivanov S."/>
            <person name="Sharma T."/>
            <person name="Velzen R.V."/>
            <person name="Ruijter N.D."/>
            <person name="Aanen D.K."/>
            <person name="Win J."/>
            <person name="Kamoun S."/>
            <person name="Bisseling T."/>
            <person name="Huang S."/>
        </authorList>
    </citation>
    <scope>NUCLEOTIDE SEQUENCE [LARGE SCALE GENOMIC DNA]</scope>
    <source>
        <strain evidence="2">DAOM197198w</strain>
    </source>
</reference>
<accession>A0A015J7P6</accession>
<evidence type="ECO:0000313" key="1">
    <source>
        <dbReference type="EMBL" id="EXX65572.1"/>
    </source>
</evidence>
<dbReference type="Proteomes" id="UP000022910">
    <property type="component" value="Unassembled WGS sequence"/>
</dbReference>
<dbReference type="HOGENOM" id="CLU_1741564_0_0_1"/>
<evidence type="ECO:0000313" key="2">
    <source>
        <dbReference type="Proteomes" id="UP000022910"/>
    </source>
</evidence>
<keyword evidence="2" id="KW-1185">Reference proteome</keyword>
<protein>
    <submittedName>
        <fullName evidence="1">Uncharacterized protein</fullName>
    </submittedName>
</protein>
<gene>
    <name evidence="1" type="ORF">RirG_131960</name>
</gene>
<comment type="caution">
    <text evidence="1">The sequence shown here is derived from an EMBL/GenBank/DDBJ whole genome shotgun (WGS) entry which is preliminary data.</text>
</comment>
<dbReference type="OrthoDB" id="2421517at2759"/>
<dbReference type="EMBL" id="JEMT01021305">
    <property type="protein sequence ID" value="EXX65572.1"/>
    <property type="molecule type" value="Genomic_DNA"/>
</dbReference>
<sequence length="157" mass="18219">MLSTCDSINITKYELKDDARDFLYERIIIIYMKSRQKSWRKFNDLIPEKGTSSLRENLKAMRNDTENNIPTLIKKSNLPKDPMLGLVQLQIWVQLDGAEGLFSKLFLVSELQWLLWAFGDNINNKRKKSLIPLILEHLKKGTSFSKEAISKGQIFTV</sequence>
<organism evidence="1 2">
    <name type="scientific">Rhizophagus irregularis (strain DAOM 197198w)</name>
    <name type="common">Glomus intraradices</name>
    <dbReference type="NCBI Taxonomy" id="1432141"/>
    <lineage>
        <taxon>Eukaryota</taxon>
        <taxon>Fungi</taxon>
        <taxon>Fungi incertae sedis</taxon>
        <taxon>Mucoromycota</taxon>
        <taxon>Glomeromycotina</taxon>
        <taxon>Glomeromycetes</taxon>
        <taxon>Glomerales</taxon>
        <taxon>Glomeraceae</taxon>
        <taxon>Rhizophagus</taxon>
    </lineage>
</organism>